<comment type="caution">
    <text evidence="2">The sequence shown here is derived from an EMBL/GenBank/DDBJ whole genome shotgun (WGS) entry which is preliminary data.</text>
</comment>
<accession>L8X3Q3</accession>
<dbReference type="Proteomes" id="UP000011668">
    <property type="component" value="Unassembled WGS sequence"/>
</dbReference>
<dbReference type="HOGENOM" id="CLU_689242_0_0_1"/>
<organism evidence="2 3">
    <name type="scientific">Thanatephorus cucumeris (strain AG1-IA)</name>
    <name type="common">Rice sheath blight fungus</name>
    <name type="synonym">Rhizoctonia solani</name>
    <dbReference type="NCBI Taxonomy" id="983506"/>
    <lineage>
        <taxon>Eukaryota</taxon>
        <taxon>Fungi</taxon>
        <taxon>Dikarya</taxon>
        <taxon>Basidiomycota</taxon>
        <taxon>Agaricomycotina</taxon>
        <taxon>Agaricomycetes</taxon>
        <taxon>Cantharellales</taxon>
        <taxon>Ceratobasidiaceae</taxon>
        <taxon>Rhizoctonia</taxon>
        <taxon>Rhizoctonia solani AG-1</taxon>
    </lineage>
</organism>
<feature type="region of interest" description="Disordered" evidence="1">
    <location>
        <begin position="35"/>
        <end position="77"/>
    </location>
</feature>
<name>L8X3Q3_THACA</name>
<evidence type="ECO:0000313" key="3">
    <source>
        <dbReference type="Proteomes" id="UP000011668"/>
    </source>
</evidence>
<proteinExistence type="predicted"/>
<reference evidence="2 3" key="1">
    <citation type="journal article" date="2013" name="Nat. Commun.">
        <title>The evolution and pathogenic mechanisms of the rice sheath blight pathogen.</title>
        <authorList>
            <person name="Zheng A."/>
            <person name="Lin R."/>
            <person name="Xu L."/>
            <person name="Qin P."/>
            <person name="Tang C."/>
            <person name="Ai P."/>
            <person name="Zhang D."/>
            <person name="Liu Y."/>
            <person name="Sun Z."/>
            <person name="Feng H."/>
            <person name="Wang Y."/>
            <person name="Chen Y."/>
            <person name="Liang X."/>
            <person name="Fu R."/>
            <person name="Li Q."/>
            <person name="Zhang J."/>
            <person name="Yu X."/>
            <person name="Xie Z."/>
            <person name="Ding L."/>
            <person name="Guan P."/>
            <person name="Tang J."/>
            <person name="Liang Y."/>
            <person name="Wang S."/>
            <person name="Deng Q."/>
            <person name="Li S."/>
            <person name="Zhu J."/>
            <person name="Wang L."/>
            <person name="Liu H."/>
            <person name="Li P."/>
        </authorList>
    </citation>
    <scope>NUCLEOTIDE SEQUENCE [LARGE SCALE GENOMIC DNA]</scope>
    <source>
        <strain evidence="3">AG-1 IA</strain>
    </source>
</reference>
<feature type="compositionally biased region" description="Polar residues" evidence="1">
    <location>
        <begin position="50"/>
        <end position="61"/>
    </location>
</feature>
<evidence type="ECO:0000256" key="1">
    <source>
        <dbReference type="SAM" id="MobiDB-lite"/>
    </source>
</evidence>
<evidence type="ECO:0000313" key="2">
    <source>
        <dbReference type="EMBL" id="ELU44931.1"/>
    </source>
</evidence>
<keyword evidence="3" id="KW-1185">Reference proteome</keyword>
<dbReference type="AlphaFoldDB" id="L8X3Q3"/>
<gene>
    <name evidence="2" type="ORF">AG1IA_01037</name>
</gene>
<dbReference type="EMBL" id="AFRT01000242">
    <property type="protein sequence ID" value="ELU44931.1"/>
    <property type="molecule type" value="Genomic_DNA"/>
</dbReference>
<protein>
    <submittedName>
        <fullName evidence="2">Uncharacterized protein</fullName>
    </submittedName>
</protein>
<sequence length="400" mass="43403">MDLAGDDHETLGSCERQETVPCALDEGTAGECDVEEEFGVGFARERPETRSGSSGRNNSPKAGTLYDGAPVGARNGERVGRIPDERAVRDHRSKIDVRPLTGAVGPRNGRECKRALGVLEAIFKRVEGGGDRAGGEYNAVARISQGKTCPLYARYRRVAARLSGSKSNSYSGSVVGRQLRTLAVLRFGLTSTLSRRSSGCLSCSLIYLSIQTFCTSSYRLIKLFALGRPVSSGEITLECMLGSSSVQAPVYKSWYGRRHVSLKEYNNRLRRSSKVPKQTALHSCVATARVIGVFGSFSSVHFNLGYSVGLGCFRNTTIPLHTNDEISEEIGKFCIRGTRIHRRMYRFMLVCQYHEVIPVDASAYRQLPAPLGSASKTPPSADPATVLAGLTGEKTCSCSP</sequence>